<gene>
    <name evidence="2" type="ORF">AWB82_06292</name>
</gene>
<evidence type="ECO:0000313" key="3">
    <source>
        <dbReference type="Proteomes" id="UP000054596"/>
    </source>
</evidence>
<reference evidence="2" key="1">
    <citation type="submission" date="2016-01" db="EMBL/GenBank/DDBJ databases">
        <authorList>
            <person name="Peeters C."/>
        </authorList>
    </citation>
    <scope>NUCLEOTIDE SEQUENCE [LARGE SCALE GENOMIC DNA]</scope>
    <source>
        <strain evidence="2">LMG 29325</strain>
    </source>
</reference>
<feature type="transmembrane region" description="Helical" evidence="1">
    <location>
        <begin position="309"/>
        <end position="337"/>
    </location>
</feature>
<comment type="caution">
    <text evidence="2">The sequence shown here is derived from an EMBL/GenBank/DDBJ whole genome shotgun (WGS) entry which is preliminary data.</text>
</comment>
<keyword evidence="1" id="KW-1133">Transmembrane helix</keyword>
<organism evidence="2 3">
    <name type="scientific">Caballeronia glebae</name>
    <dbReference type="NCBI Taxonomy" id="1777143"/>
    <lineage>
        <taxon>Bacteria</taxon>
        <taxon>Pseudomonadati</taxon>
        <taxon>Pseudomonadota</taxon>
        <taxon>Betaproteobacteria</taxon>
        <taxon>Burkholderiales</taxon>
        <taxon>Burkholderiaceae</taxon>
        <taxon>Caballeronia</taxon>
    </lineage>
</organism>
<keyword evidence="1" id="KW-0812">Transmembrane</keyword>
<sequence>MTRFLSFPARLRTWRLALLYLCYAVPAGCFLLVATPPFQTPDAANHFFRATQVAQGGWLAKNFGGTSGGPIDEGASTFAAIFDPIAHHPEVKLTTSMDERGRSIRWSGENRTAEFPNTAIYPAYAYAPQALAIDLGRALNASVRATYLAACAAGLLVSVALTAWAIALARRTALALFAIATLPCTAMLFSSVSQDTTVVPLCFLLIAFTDRSIDESVPVSPRSLVLMALACVVAVSARPPYAGLLVMMFAPGLRIEAARYASVRRLVWFCASAAAAAFATLAFSRSGWAPVAPPRSIGGQLGYLSHAPLQIFHLAIATLKAYGGFYFASFVGVLGWLDASFRHGYYALAMLMFAALALACALPADAQREPRAADRGAAVAAFAASAAMIFGSLYLTWTPVGNAVVEGVQGRYFLALAPLLALALAAPGARANRGLSVQGRGVRRVRALCVLIVLAFPFVTFIELVGLILHRYYL</sequence>
<dbReference type="STRING" id="1777143.AWB82_06292"/>
<keyword evidence="1" id="KW-0472">Membrane</keyword>
<keyword evidence="3" id="KW-1185">Reference proteome</keyword>
<dbReference type="Proteomes" id="UP000054596">
    <property type="component" value="Unassembled WGS sequence"/>
</dbReference>
<dbReference type="AlphaFoldDB" id="A0A158D4V9"/>
<feature type="transmembrane region" description="Helical" evidence="1">
    <location>
        <begin position="12"/>
        <end position="34"/>
    </location>
</feature>
<dbReference type="Pfam" id="PF09913">
    <property type="entry name" value="DUF2142"/>
    <property type="match status" value="1"/>
</dbReference>
<feature type="transmembrane region" description="Helical" evidence="1">
    <location>
        <begin position="447"/>
        <end position="469"/>
    </location>
</feature>
<feature type="transmembrane region" description="Helical" evidence="1">
    <location>
        <begin position="145"/>
        <end position="166"/>
    </location>
</feature>
<protein>
    <recommendedName>
        <fullName evidence="4">DUF2142 domain-containing protein</fullName>
    </recommendedName>
</protein>
<name>A0A158D4V9_9BURK</name>
<feature type="transmembrane region" description="Helical" evidence="1">
    <location>
        <begin position="409"/>
        <end position="426"/>
    </location>
</feature>
<feature type="transmembrane region" description="Helical" evidence="1">
    <location>
        <begin position="173"/>
        <end position="191"/>
    </location>
</feature>
<dbReference type="RefSeq" id="WP_086973212.1">
    <property type="nucleotide sequence ID" value="NZ_FCOJ02000070.1"/>
</dbReference>
<proteinExistence type="predicted"/>
<dbReference type="OrthoDB" id="2220917at2"/>
<feature type="transmembrane region" description="Helical" evidence="1">
    <location>
        <begin position="376"/>
        <end position="397"/>
    </location>
</feature>
<feature type="transmembrane region" description="Helical" evidence="1">
    <location>
        <begin position="343"/>
        <end position="364"/>
    </location>
</feature>
<evidence type="ECO:0000313" key="2">
    <source>
        <dbReference type="EMBL" id="SAK89714.1"/>
    </source>
</evidence>
<feature type="transmembrane region" description="Helical" evidence="1">
    <location>
        <begin position="225"/>
        <end position="246"/>
    </location>
</feature>
<evidence type="ECO:0000256" key="1">
    <source>
        <dbReference type="SAM" id="Phobius"/>
    </source>
</evidence>
<dbReference type="InterPro" id="IPR018674">
    <property type="entry name" value="DUF2142_membrane"/>
</dbReference>
<dbReference type="EMBL" id="FCOJ02000070">
    <property type="protein sequence ID" value="SAK89714.1"/>
    <property type="molecule type" value="Genomic_DNA"/>
</dbReference>
<evidence type="ECO:0008006" key="4">
    <source>
        <dbReference type="Google" id="ProtNLM"/>
    </source>
</evidence>
<feature type="transmembrane region" description="Helical" evidence="1">
    <location>
        <begin position="266"/>
        <end position="288"/>
    </location>
</feature>
<accession>A0A158D4V9</accession>